<dbReference type="AlphaFoldDB" id="A0A1J6QQM4"/>
<dbReference type="Proteomes" id="UP000335162">
    <property type="component" value="Unassembled WGS sequence"/>
</dbReference>
<dbReference type="EMBL" id="AACNRY010000026">
    <property type="protein sequence ID" value="EAL3736067.1"/>
    <property type="molecule type" value="Genomic_DNA"/>
</dbReference>
<protein>
    <submittedName>
        <fullName evidence="1">Uncharacterized protein</fullName>
    </submittedName>
</protein>
<name>A0A1J6QQM4_CAMJU</name>
<evidence type="ECO:0000313" key="2">
    <source>
        <dbReference type="Proteomes" id="UP000335162"/>
    </source>
</evidence>
<gene>
    <name evidence="1" type="ORF">BFD99_08820</name>
</gene>
<accession>A0A1J6QQM4</accession>
<dbReference type="RefSeq" id="WP_052804573.1">
    <property type="nucleotide sequence ID" value="NZ_AP028413.1"/>
</dbReference>
<evidence type="ECO:0000313" key="1">
    <source>
        <dbReference type="EMBL" id="EAL3736067.1"/>
    </source>
</evidence>
<organism evidence="1 2">
    <name type="scientific">Campylobacter jejuni</name>
    <dbReference type="NCBI Taxonomy" id="197"/>
    <lineage>
        <taxon>Bacteria</taxon>
        <taxon>Pseudomonadati</taxon>
        <taxon>Campylobacterota</taxon>
        <taxon>Epsilonproteobacteria</taxon>
        <taxon>Campylobacterales</taxon>
        <taxon>Campylobacteraceae</taxon>
        <taxon>Campylobacter</taxon>
    </lineage>
</organism>
<comment type="caution">
    <text evidence="1">The sequence shown here is derived from an EMBL/GenBank/DDBJ whole genome shotgun (WGS) entry which is preliminary data.</text>
</comment>
<proteinExistence type="predicted"/>
<sequence>MGITVNIWKEIPELKNLKKYLSEKEILGLDSYEKCAFGSQEYVDRLVRDEKIYYLNTNLENRNFILKQALKLEKNEIKTFLHSDNFITFAKDMILFSIRKYFDKTGAGHYKFYEKLGMYYRDYGFDSTQDRVKLFLTALERGSVPYVCFYKDYLELQSIRNKDMILFVSKNENFSRNNKLPTESIQKLKKELLEYIKANNLTIK</sequence>
<reference evidence="1 2" key="1">
    <citation type="submission" date="2018-05" db="EMBL/GenBank/DDBJ databases">
        <authorList>
            <consortium name="NARMS: The National Antimicrobial Resistance Monitoring System"/>
        </authorList>
    </citation>
    <scope>NUCLEOTIDE SEQUENCE [LARGE SCALE GENOMIC DNA]</scope>
    <source>
        <strain evidence="1 2">FSIS1607212</strain>
    </source>
</reference>